<feature type="region of interest" description="Disordered" evidence="1">
    <location>
        <begin position="397"/>
        <end position="423"/>
    </location>
</feature>
<evidence type="ECO:0000256" key="1">
    <source>
        <dbReference type="SAM" id="MobiDB-lite"/>
    </source>
</evidence>
<proteinExistence type="predicted"/>
<dbReference type="AlphaFoldDB" id="A0A9P9HMC3"/>
<sequence length="552" mass="62568">MAPFGRQARLVVTNGQLGHRECTAQRSCWALALSVIEDCPLKREFIAFVDGETEDPQESLVPIDAFVADNDRADWHTHCPEMMRIWKDFCTKVASASNGQVAINEMAAPSGPLKSRATFLWHYPTDTSPNTIFSHVMDPGSASLKVQSIKNGMRGDLKTLGLIPIRVPYQVTGPKWEETYKKQWPAIYQACLRLTKELVKNDKFIFAIGKEVFPALKGICESLRLTLEHLDLNVQTKMWEKSPRIYVARDSAGNIQKVIFWTFHGQFSFANKKANVGAVWDLLYNACYELAGVPVLNNGYFEWKAGATASRMWANVTSQVGNITNRDMYNALMAKENTEHKSCSVELVLECFPALTEKEPGLVDRIKSAVSEKGYSPLYPILQFFQAQELPKILATKRSRPAPPDSPPRKRMALNDGQKRGHATKRAQLLSKYDALLNSFKARQVEASRLDPNKPAEHARALPRLDEIKQLRADEDFKRLSTKLSFWVTFFSEEYPRGLRWSLSLILLPTRPIRGLSSWTYPISGISQLESKRLALFQRMTTRMRNDLPLLV</sequence>
<name>A0A9P9HMC3_FUSRE</name>
<gene>
    <name evidence="2" type="ORF">BKA55DRAFT_673948</name>
</gene>
<dbReference type="OrthoDB" id="5050747at2759"/>
<comment type="caution">
    <text evidence="2">The sequence shown here is derived from an EMBL/GenBank/DDBJ whole genome shotgun (WGS) entry which is preliminary data.</text>
</comment>
<accession>A0A9P9HMC3</accession>
<dbReference type="Proteomes" id="UP000720189">
    <property type="component" value="Unassembled WGS sequence"/>
</dbReference>
<protein>
    <submittedName>
        <fullName evidence="2">Uncharacterized protein</fullName>
    </submittedName>
</protein>
<dbReference type="RefSeq" id="XP_046052420.1">
    <property type="nucleotide sequence ID" value="XM_046198043.1"/>
</dbReference>
<dbReference type="GeneID" id="70227997"/>
<reference evidence="2" key="1">
    <citation type="journal article" date="2021" name="Nat. Commun.">
        <title>Genetic determinants of endophytism in the Arabidopsis root mycobiome.</title>
        <authorList>
            <person name="Mesny F."/>
            <person name="Miyauchi S."/>
            <person name="Thiergart T."/>
            <person name="Pickel B."/>
            <person name="Atanasova L."/>
            <person name="Karlsson M."/>
            <person name="Huettel B."/>
            <person name="Barry K.W."/>
            <person name="Haridas S."/>
            <person name="Chen C."/>
            <person name="Bauer D."/>
            <person name="Andreopoulos W."/>
            <person name="Pangilinan J."/>
            <person name="LaButti K."/>
            <person name="Riley R."/>
            <person name="Lipzen A."/>
            <person name="Clum A."/>
            <person name="Drula E."/>
            <person name="Henrissat B."/>
            <person name="Kohler A."/>
            <person name="Grigoriev I.V."/>
            <person name="Martin F.M."/>
            <person name="Hacquard S."/>
        </authorList>
    </citation>
    <scope>NUCLEOTIDE SEQUENCE</scope>
    <source>
        <strain evidence="2">MPI-CAGE-AT-0023</strain>
    </source>
</reference>
<dbReference type="EMBL" id="JAGMUX010000005">
    <property type="protein sequence ID" value="KAH7259712.1"/>
    <property type="molecule type" value="Genomic_DNA"/>
</dbReference>
<evidence type="ECO:0000313" key="3">
    <source>
        <dbReference type="Proteomes" id="UP000720189"/>
    </source>
</evidence>
<organism evidence="2 3">
    <name type="scientific">Fusarium redolens</name>
    <dbReference type="NCBI Taxonomy" id="48865"/>
    <lineage>
        <taxon>Eukaryota</taxon>
        <taxon>Fungi</taxon>
        <taxon>Dikarya</taxon>
        <taxon>Ascomycota</taxon>
        <taxon>Pezizomycotina</taxon>
        <taxon>Sordariomycetes</taxon>
        <taxon>Hypocreomycetidae</taxon>
        <taxon>Hypocreales</taxon>
        <taxon>Nectriaceae</taxon>
        <taxon>Fusarium</taxon>
        <taxon>Fusarium redolens species complex</taxon>
    </lineage>
</organism>
<evidence type="ECO:0000313" key="2">
    <source>
        <dbReference type="EMBL" id="KAH7259712.1"/>
    </source>
</evidence>
<keyword evidence="3" id="KW-1185">Reference proteome</keyword>